<reference evidence="2" key="1">
    <citation type="journal article" date="2011" name="MBio">
        <title>Novel metabolic attributes of the genus Cyanothece, comprising a group of unicellular nitrogen-fixing Cyanobacteria.</title>
        <authorList>
            <person name="Bandyopadhyay A."/>
            <person name="Elvitigala T."/>
            <person name="Welsh E."/>
            <person name="Stockel J."/>
            <person name="Liberton M."/>
            <person name="Min H."/>
            <person name="Sherman L.A."/>
            <person name="Pakrasi H.B."/>
        </authorList>
    </citation>
    <scope>NUCLEOTIDE SEQUENCE [LARGE SCALE GENOMIC DNA]</scope>
    <source>
        <strain evidence="2">PCC 7822</strain>
    </source>
</reference>
<evidence type="ECO:0008006" key="3">
    <source>
        <dbReference type="Google" id="ProtNLM"/>
    </source>
</evidence>
<evidence type="ECO:0000313" key="1">
    <source>
        <dbReference type="EMBL" id="ADN14460.1"/>
    </source>
</evidence>
<dbReference type="HOGENOM" id="CLU_164711_0_0_3"/>
<dbReference type="Proteomes" id="UP000008206">
    <property type="component" value="Chromosome"/>
</dbReference>
<dbReference type="AlphaFoldDB" id="E0UGX9"/>
<accession>E0UGX9</accession>
<dbReference type="KEGG" id="cyj:Cyan7822_2488"/>
<dbReference type="InterPro" id="IPR021109">
    <property type="entry name" value="Peptidase_aspartic_dom_sf"/>
</dbReference>
<organism evidence="1 2">
    <name type="scientific">Gloeothece verrucosa (strain PCC 7822)</name>
    <name type="common">Cyanothece sp. (strain PCC 7822)</name>
    <dbReference type="NCBI Taxonomy" id="497965"/>
    <lineage>
        <taxon>Bacteria</taxon>
        <taxon>Bacillati</taxon>
        <taxon>Cyanobacteriota</taxon>
        <taxon>Cyanophyceae</taxon>
        <taxon>Oscillatoriophycideae</taxon>
        <taxon>Chroococcales</taxon>
        <taxon>Aphanothecaceae</taxon>
        <taxon>Gloeothece</taxon>
        <taxon>Gloeothece verrucosa</taxon>
    </lineage>
</organism>
<dbReference type="STRING" id="497965.Cyan7822_2488"/>
<dbReference type="eggNOG" id="COG5550">
    <property type="taxonomic scope" value="Bacteria"/>
</dbReference>
<evidence type="ECO:0000313" key="2">
    <source>
        <dbReference type="Proteomes" id="UP000008206"/>
    </source>
</evidence>
<proteinExistence type="predicted"/>
<sequence length="121" mass="13443">MINGYFGSEGELFFEIDLIAADGSIITVDALLDTGFTDWLAMNIQDAESLNWSFEGEREMKTARGTANFNLYRGSISFEGEPLNIPVLVGEDISEILIGLPWLERWRLVVDKPANLLTLGS</sequence>
<dbReference type="OrthoDB" id="460223at2"/>
<protein>
    <recommendedName>
        <fullName evidence="3">Aspartyl protease</fullName>
    </recommendedName>
</protein>
<dbReference type="RefSeq" id="WP_013322565.1">
    <property type="nucleotide sequence ID" value="NC_014501.1"/>
</dbReference>
<dbReference type="EMBL" id="CP002198">
    <property type="protein sequence ID" value="ADN14460.1"/>
    <property type="molecule type" value="Genomic_DNA"/>
</dbReference>
<gene>
    <name evidence="1" type="ordered locus">Cyan7822_2488</name>
</gene>
<keyword evidence="2" id="KW-1185">Reference proteome</keyword>
<dbReference type="Gene3D" id="2.40.70.10">
    <property type="entry name" value="Acid Proteases"/>
    <property type="match status" value="1"/>
</dbReference>
<name>E0UGX9_GLOV7</name>